<feature type="binding site" evidence="8">
    <location>
        <position position="12"/>
    </location>
    <ligand>
        <name>Mg(2+)</name>
        <dbReference type="ChEBI" id="CHEBI:18420"/>
    </ligand>
</feature>
<feature type="binding site" description="in other chain" evidence="8">
    <location>
        <position position="238"/>
    </location>
    <ligand>
        <name>IMP</name>
        <dbReference type="ChEBI" id="CHEBI:58053"/>
        <note>ligand shared between dimeric partners</note>
    </ligand>
</feature>
<dbReference type="InterPro" id="IPR042110">
    <property type="entry name" value="Adenylosuccinate_synth_dom2"/>
</dbReference>
<accession>A0ABN6H5L8</accession>
<feature type="active site" evidence="9">
    <location>
        <position position="140"/>
    </location>
</feature>
<dbReference type="InterPro" id="IPR042109">
    <property type="entry name" value="Adenylosuccinate_synth_dom1"/>
</dbReference>
<keyword evidence="5 8" id="KW-0658">Purine biosynthesis</keyword>
<keyword evidence="7 8" id="KW-0342">GTP-binding</keyword>
<dbReference type="InterPro" id="IPR033128">
    <property type="entry name" value="Adenylosuccin_syn_Lys_AS"/>
</dbReference>
<feature type="binding site" evidence="8">
    <location>
        <begin position="11"/>
        <end position="17"/>
    </location>
    <ligand>
        <name>GTP</name>
        <dbReference type="ChEBI" id="CHEBI:37565"/>
    </ligand>
</feature>
<comment type="catalytic activity">
    <reaction evidence="8 10">
        <text>IMP + L-aspartate + GTP = N(6)-(1,2-dicarboxyethyl)-AMP + GDP + phosphate + 2 H(+)</text>
        <dbReference type="Rhea" id="RHEA:15753"/>
        <dbReference type="ChEBI" id="CHEBI:15378"/>
        <dbReference type="ChEBI" id="CHEBI:29991"/>
        <dbReference type="ChEBI" id="CHEBI:37565"/>
        <dbReference type="ChEBI" id="CHEBI:43474"/>
        <dbReference type="ChEBI" id="CHEBI:57567"/>
        <dbReference type="ChEBI" id="CHEBI:58053"/>
        <dbReference type="ChEBI" id="CHEBI:58189"/>
        <dbReference type="EC" id="6.3.4.4"/>
    </reaction>
</comment>
<dbReference type="InterPro" id="IPR027417">
    <property type="entry name" value="P-loop_NTPase"/>
</dbReference>
<evidence type="ECO:0000256" key="6">
    <source>
        <dbReference type="ARBA" id="ARBA00022842"/>
    </source>
</evidence>
<comment type="subcellular location">
    <subcellularLocation>
        <location evidence="8">Cytoplasm</location>
    </subcellularLocation>
</comment>
<keyword evidence="3 8" id="KW-0479">Metal-binding</keyword>
<feature type="binding site" evidence="8">
    <location>
        <position position="39"/>
    </location>
    <ligand>
        <name>Mg(2+)</name>
        <dbReference type="ChEBI" id="CHEBI:18420"/>
    </ligand>
</feature>
<evidence type="ECO:0000256" key="5">
    <source>
        <dbReference type="ARBA" id="ARBA00022755"/>
    </source>
</evidence>
<feature type="binding site" evidence="8">
    <location>
        <begin position="297"/>
        <end position="303"/>
    </location>
    <ligand>
        <name>substrate</name>
    </ligand>
</feature>
<dbReference type="SUPFAM" id="SSF52540">
    <property type="entry name" value="P-loop containing nucleoside triphosphate hydrolases"/>
    <property type="match status" value="1"/>
</dbReference>
<keyword evidence="8" id="KW-0963">Cytoplasm</keyword>
<feature type="active site" description="Proton acceptor" evidence="8">
    <location>
        <position position="12"/>
    </location>
</feature>
<evidence type="ECO:0000256" key="7">
    <source>
        <dbReference type="ARBA" id="ARBA00023134"/>
    </source>
</evidence>
<dbReference type="HAMAP" id="MF_00011">
    <property type="entry name" value="Adenylosucc_synth"/>
    <property type="match status" value="1"/>
</dbReference>
<feature type="binding site" description="in other chain" evidence="8">
    <location>
        <position position="301"/>
    </location>
    <ligand>
        <name>IMP</name>
        <dbReference type="ChEBI" id="CHEBI:58053"/>
        <note>ligand shared between dimeric partners</note>
    </ligand>
</feature>
<feature type="binding site" description="in other chain" evidence="8">
    <location>
        <position position="223"/>
    </location>
    <ligand>
        <name>IMP</name>
        <dbReference type="ChEBI" id="CHEBI:58053"/>
        <note>ligand shared between dimeric partners</note>
    </ligand>
</feature>
<dbReference type="InterPro" id="IPR042111">
    <property type="entry name" value="Adenylosuccinate_synth_dom3"/>
</dbReference>
<feature type="binding site" description="in other chain" evidence="8">
    <location>
        <begin position="12"/>
        <end position="15"/>
    </location>
    <ligand>
        <name>IMP</name>
        <dbReference type="ChEBI" id="CHEBI:58053"/>
        <note>ligand shared between dimeric partners</note>
    </ligand>
</feature>
<evidence type="ECO:0000256" key="2">
    <source>
        <dbReference type="ARBA" id="ARBA00022598"/>
    </source>
</evidence>
<dbReference type="EMBL" id="AP024702">
    <property type="protein sequence ID" value="BCX48960.1"/>
    <property type="molecule type" value="Genomic_DNA"/>
</dbReference>
<dbReference type="NCBIfam" id="TIGR00184">
    <property type="entry name" value="purA"/>
    <property type="match status" value="1"/>
</dbReference>
<dbReference type="NCBIfam" id="NF002223">
    <property type="entry name" value="PRK01117.1"/>
    <property type="match status" value="1"/>
</dbReference>
<dbReference type="SMART" id="SM00788">
    <property type="entry name" value="Adenylsucc_synt"/>
    <property type="match status" value="1"/>
</dbReference>
<protein>
    <recommendedName>
        <fullName evidence="8 10">Adenylosuccinate synthetase</fullName>
        <shortName evidence="8">AMPSase</shortName>
        <shortName evidence="8">AdSS</shortName>
        <ecNumber evidence="8 10">6.3.4.4</ecNumber>
    </recommendedName>
    <alternativeName>
        <fullName evidence="8">IMP--aspartate ligase</fullName>
    </alternativeName>
</protein>
<dbReference type="InterPro" id="IPR018220">
    <property type="entry name" value="Adenylosuccin_syn_GTP-bd"/>
</dbReference>
<feature type="binding site" description="in other chain" evidence="8">
    <location>
        <begin position="37"/>
        <end position="40"/>
    </location>
    <ligand>
        <name>IMP</name>
        <dbReference type="ChEBI" id="CHEBI:58053"/>
        <note>ligand shared between dimeric partners</note>
    </ligand>
</feature>
<name>A0ABN6H5L8_9BACT</name>
<dbReference type="Gene3D" id="3.90.170.10">
    <property type="entry name" value="Adenylosuccinate Synthetase, subunit A, domain 3"/>
    <property type="match status" value="1"/>
</dbReference>
<evidence type="ECO:0000256" key="4">
    <source>
        <dbReference type="ARBA" id="ARBA00022741"/>
    </source>
</evidence>
<evidence type="ECO:0000256" key="10">
    <source>
        <dbReference type="RuleBase" id="RU000520"/>
    </source>
</evidence>
<evidence type="ECO:0000313" key="12">
    <source>
        <dbReference type="Proteomes" id="UP001374893"/>
    </source>
</evidence>
<dbReference type="PANTHER" id="PTHR11846">
    <property type="entry name" value="ADENYLOSUCCINATE SYNTHETASE"/>
    <property type="match status" value="1"/>
</dbReference>
<comment type="function">
    <text evidence="8">Plays an important role in the de novo pathway of purine nucleotide biosynthesis. Catalyzes the first committed step in the biosynthesis of AMP from IMP.</text>
</comment>
<dbReference type="EC" id="6.3.4.4" evidence="8 10"/>
<dbReference type="InterPro" id="IPR001114">
    <property type="entry name" value="Adenylosuccinate_synthetase"/>
</dbReference>
<feature type="binding site" evidence="8">
    <location>
        <begin position="39"/>
        <end position="41"/>
    </location>
    <ligand>
        <name>GTP</name>
        <dbReference type="ChEBI" id="CHEBI:37565"/>
    </ligand>
</feature>
<evidence type="ECO:0000256" key="8">
    <source>
        <dbReference type="HAMAP-Rule" id="MF_00011"/>
    </source>
</evidence>
<keyword evidence="4 8" id="KW-0547">Nucleotide-binding</keyword>
<feature type="binding site" description="in other chain" evidence="8">
    <location>
        <position position="129"/>
    </location>
    <ligand>
        <name>IMP</name>
        <dbReference type="ChEBI" id="CHEBI:58053"/>
        <note>ligand shared between dimeric partners</note>
    </ligand>
</feature>
<feature type="binding site" evidence="8">
    <location>
        <position position="303"/>
    </location>
    <ligand>
        <name>GTP</name>
        <dbReference type="ChEBI" id="CHEBI:37565"/>
    </ligand>
</feature>
<feature type="binding site" evidence="8">
    <location>
        <begin position="329"/>
        <end position="331"/>
    </location>
    <ligand>
        <name>GTP</name>
        <dbReference type="ChEBI" id="CHEBI:37565"/>
    </ligand>
</feature>
<dbReference type="Proteomes" id="UP001374893">
    <property type="component" value="Chromosome"/>
</dbReference>
<dbReference type="PROSITE" id="PS00513">
    <property type="entry name" value="ADENYLOSUCCIN_SYN_2"/>
    <property type="match status" value="1"/>
</dbReference>
<keyword evidence="12" id="KW-1185">Reference proteome</keyword>
<proteinExistence type="inferred from homology"/>
<evidence type="ECO:0000256" key="1">
    <source>
        <dbReference type="ARBA" id="ARBA00011738"/>
    </source>
</evidence>
<dbReference type="PANTHER" id="PTHR11846:SF0">
    <property type="entry name" value="ADENYLOSUCCINATE SYNTHETASE"/>
    <property type="match status" value="1"/>
</dbReference>
<organism evidence="11 12">
    <name type="scientific">Haloferula helveola</name>
    <dbReference type="NCBI Taxonomy" id="490095"/>
    <lineage>
        <taxon>Bacteria</taxon>
        <taxon>Pseudomonadati</taxon>
        <taxon>Verrucomicrobiota</taxon>
        <taxon>Verrucomicrobiia</taxon>
        <taxon>Verrucomicrobiales</taxon>
        <taxon>Verrucomicrobiaceae</taxon>
        <taxon>Haloferula</taxon>
    </lineage>
</organism>
<dbReference type="RefSeq" id="WP_338685384.1">
    <property type="nucleotide sequence ID" value="NZ_AP024702.1"/>
</dbReference>
<gene>
    <name evidence="8 11" type="primary">purA</name>
    <name evidence="11" type="ORF">HAHE_28680</name>
</gene>
<keyword evidence="2 8" id="KW-0436">Ligase</keyword>
<feature type="active site" description="Proton donor" evidence="8">
    <location>
        <position position="40"/>
    </location>
</feature>
<comment type="cofactor">
    <cofactor evidence="8">
        <name>Mg(2+)</name>
        <dbReference type="ChEBI" id="CHEBI:18420"/>
    </cofactor>
    <text evidence="8">Binds 1 Mg(2+) ion per subunit.</text>
</comment>
<dbReference type="PROSITE" id="PS01266">
    <property type="entry name" value="ADENYLOSUCCIN_SYN_1"/>
    <property type="match status" value="1"/>
</dbReference>
<comment type="pathway">
    <text evidence="8 10">Purine metabolism; AMP biosynthesis via de novo pathway; AMP from IMP: step 1/2.</text>
</comment>
<dbReference type="Pfam" id="PF00709">
    <property type="entry name" value="Adenylsucc_synt"/>
    <property type="match status" value="1"/>
</dbReference>
<evidence type="ECO:0000256" key="9">
    <source>
        <dbReference type="PROSITE-ProRule" id="PRU10134"/>
    </source>
</evidence>
<dbReference type="Gene3D" id="1.10.300.10">
    <property type="entry name" value="Adenylosuccinate Synthetase, subunit A, domain 2"/>
    <property type="match status" value="1"/>
</dbReference>
<comment type="similarity">
    <text evidence="8 10">Belongs to the adenylosuccinate synthetase family.</text>
</comment>
<keyword evidence="6 8" id="KW-0460">Magnesium</keyword>
<dbReference type="CDD" id="cd03108">
    <property type="entry name" value="AdSS"/>
    <property type="match status" value="1"/>
</dbReference>
<sequence>MNIIVTGLQWGDEGKGKIVDYLTESADVVVRGQGGNNAGHTVIARGTKYILHLLPSGILWDGKTNVIGNGVVLDPAGLVSEIERVEAQGVSITPDKLLISDRAHVVLPLHKELDAAREAALGDRKIGTTKRGIGPAYADKVNRCGLRVADLFDETFARETIALRTADANEILKRYDLPTFDPEQQADEVFAAFERLRPHVTNTIPVLHEAWKAGKNILFEGAQGTLLDIDFGTFPFVTSSNTTAGGCCTGSGLPPTSIDQVVGVCKAYTTRVGAGPFPTVDEGLSQYLHDLGREFGATTGRPRGCGWLDAVLLRQGCMVNGATGLAVTNLDGLDNYETLRICTAYEIDGEEHPYAPAERDAWDRAKPVYEELPGWMTDTTACTSFDQLPENARAYLRRLSELCDTPIQFVGVGPDRTQTLVATESVALANS</sequence>
<reference evidence="11 12" key="1">
    <citation type="submission" date="2021-06" db="EMBL/GenBank/DDBJ databases">
        <title>Complete genome of Haloferula helveola possessing various polysaccharide degrading enzymes.</title>
        <authorList>
            <person name="Takami H."/>
            <person name="Huang C."/>
            <person name="Hamasaki K."/>
        </authorList>
    </citation>
    <scope>NUCLEOTIDE SEQUENCE [LARGE SCALE GENOMIC DNA]</scope>
    <source>
        <strain evidence="11 12">CN-1</strain>
    </source>
</reference>
<feature type="binding site" evidence="8">
    <location>
        <position position="143"/>
    </location>
    <ligand>
        <name>IMP</name>
        <dbReference type="ChEBI" id="CHEBI:58053"/>
        <note>ligand shared between dimeric partners</note>
    </ligand>
</feature>
<feature type="binding site" evidence="8">
    <location>
        <begin position="411"/>
        <end position="413"/>
    </location>
    <ligand>
        <name>GTP</name>
        <dbReference type="ChEBI" id="CHEBI:37565"/>
    </ligand>
</feature>
<evidence type="ECO:0000256" key="3">
    <source>
        <dbReference type="ARBA" id="ARBA00022723"/>
    </source>
</evidence>
<evidence type="ECO:0000313" key="11">
    <source>
        <dbReference type="EMBL" id="BCX48960.1"/>
    </source>
</evidence>
<comment type="subunit">
    <text evidence="1 8">Homodimer.</text>
</comment>
<dbReference type="Gene3D" id="3.40.440.10">
    <property type="entry name" value="Adenylosuccinate Synthetase, subunit A, domain 1"/>
    <property type="match status" value="1"/>
</dbReference>